<reference evidence="2" key="1">
    <citation type="submission" date="2023-06" db="EMBL/GenBank/DDBJ databases">
        <authorList>
            <person name="Kurt Z."/>
        </authorList>
    </citation>
    <scope>NUCLEOTIDE SEQUENCE</scope>
</reference>
<feature type="compositionally biased region" description="Low complexity" evidence="1">
    <location>
        <begin position="143"/>
        <end position="154"/>
    </location>
</feature>
<reference evidence="3 4" key="2">
    <citation type="submission" date="2024-07" db="EMBL/GenBank/DDBJ databases">
        <authorList>
            <person name="Akdeniz Z."/>
        </authorList>
    </citation>
    <scope>NUCLEOTIDE SEQUENCE [LARGE SCALE GENOMIC DNA]</scope>
</reference>
<feature type="compositionally biased region" description="Low complexity" evidence="1">
    <location>
        <begin position="120"/>
        <end position="136"/>
    </location>
</feature>
<gene>
    <name evidence="2" type="ORF">HINF_LOCUS10968</name>
    <name evidence="3" type="ORF">HINF_LOCUS6235</name>
</gene>
<evidence type="ECO:0000256" key="1">
    <source>
        <dbReference type="SAM" id="MobiDB-lite"/>
    </source>
</evidence>
<organism evidence="2">
    <name type="scientific">Hexamita inflata</name>
    <dbReference type="NCBI Taxonomy" id="28002"/>
    <lineage>
        <taxon>Eukaryota</taxon>
        <taxon>Metamonada</taxon>
        <taxon>Diplomonadida</taxon>
        <taxon>Hexamitidae</taxon>
        <taxon>Hexamitinae</taxon>
        <taxon>Hexamita</taxon>
    </lineage>
</organism>
<evidence type="ECO:0000313" key="2">
    <source>
        <dbReference type="EMBL" id="CAI9923323.1"/>
    </source>
</evidence>
<feature type="compositionally biased region" description="Low complexity" evidence="1">
    <location>
        <begin position="273"/>
        <end position="285"/>
    </location>
</feature>
<comment type="caution">
    <text evidence="2">The sequence shown here is derived from an EMBL/GenBank/DDBJ whole genome shotgun (WGS) entry which is preliminary data.</text>
</comment>
<evidence type="ECO:0000313" key="3">
    <source>
        <dbReference type="EMBL" id="CAL5980563.1"/>
    </source>
</evidence>
<protein>
    <submittedName>
        <fullName evidence="3">Hypothetical_protein</fullName>
    </submittedName>
</protein>
<feature type="region of interest" description="Disordered" evidence="1">
    <location>
        <begin position="40"/>
        <end position="166"/>
    </location>
</feature>
<name>A0AA86TVM9_9EUKA</name>
<dbReference type="AlphaFoldDB" id="A0AA86TVM9"/>
<feature type="region of interest" description="Disordered" evidence="1">
    <location>
        <begin position="263"/>
        <end position="285"/>
    </location>
</feature>
<dbReference type="EMBL" id="CAXDID020000012">
    <property type="protein sequence ID" value="CAL5980563.1"/>
    <property type="molecule type" value="Genomic_DNA"/>
</dbReference>
<feature type="compositionally biased region" description="Basic residues" evidence="1">
    <location>
        <begin position="263"/>
        <end position="272"/>
    </location>
</feature>
<feature type="compositionally biased region" description="Basic and acidic residues" evidence="1">
    <location>
        <begin position="70"/>
        <end position="96"/>
    </location>
</feature>
<keyword evidence="4" id="KW-1185">Reference proteome</keyword>
<feature type="compositionally biased region" description="Basic and acidic residues" evidence="1">
    <location>
        <begin position="40"/>
        <end position="49"/>
    </location>
</feature>
<evidence type="ECO:0000313" key="4">
    <source>
        <dbReference type="Proteomes" id="UP001642409"/>
    </source>
</evidence>
<sequence>MLRDSEYQQFWETMHSQSGVPSSELQQYFSTVVVPRRLVKHETRSDDSHVASSSQEETKQKFRKSVSRQPEGEHVQMHFREPRGPEPRRALREGERTPGAQRQGGVLEGDGGPGQDEQAGPGLLPPLVSGGDLPEAALDRRQAAAATPQRADGQPETQQSGAGVPEQGGLHRLLQAQHPDVHHQPQKTGLVNSFYPIRCIRIASLEREAMAGPIVAAAIISSGDAVTCHFQTDSQNKAGLVKRCNSTPHFSIPLLPPMKVLARRRARTRTRRPSQPTTHTSPTRG</sequence>
<dbReference type="EMBL" id="CATOUU010000279">
    <property type="protein sequence ID" value="CAI9923323.1"/>
    <property type="molecule type" value="Genomic_DNA"/>
</dbReference>
<proteinExistence type="predicted"/>
<dbReference type="Proteomes" id="UP001642409">
    <property type="component" value="Unassembled WGS sequence"/>
</dbReference>
<accession>A0AA86TVM9</accession>